<dbReference type="InterPro" id="IPR027417">
    <property type="entry name" value="P-loop_NTPase"/>
</dbReference>
<name>A0AAF3FCP9_9BILA</name>
<dbReference type="FunFam" id="3.40.50.300:FF:002052">
    <property type="entry name" value="DNA repair protein RAD51 homolog"/>
    <property type="match status" value="1"/>
</dbReference>
<evidence type="ECO:0000256" key="2">
    <source>
        <dbReference type="ARBA" id="ARBA00022840"/>
    </source>
</evidence>
<evidence type="ECO:0000313" key="6">
    <source>
        <dbReference type="WBParaSite" id="MBELARI_LOCUS4757"/>
    </source>
</evidence>
<reference evidence="6" key="1">
    <citation type="submission" date="2024-02" db="UniProtKB">
        <authorList>
            <consortium name="WormBaseParasite"/>
        </authorList>
    </citation>
    <scope>IDENTIFICATION</scope>
</reference>
<dbReference type="SUPFAM" id="SSF52540">
    <property type="entry name" value="P-loop containing nucleoside triphosphate hydrolases"/>
    <property type="match status" value="1"/>
</dbReference>
<organism evidence="5 6">
    <name type="scientific">Mesorhabditis belari</name>
    <dbReference type="NCBI Taxonomy" id="2138241"/>
    <lineage>
        <taxon>Eukaryota</taxon>
        <taxon>Metazoa</taxon>
        <taxon>Ecdysozoa</taxon>
        <taxon>Nematoda</taxon>
        <taxon>Chromadorea</taxon>
        <taxon>Rhabditida</taxon>
        <taxon>Rhabditina</taxon>
        <taxon>Rhabditomorpha</taxon>
        <taxon>Rhabditoidea</taxon>
        <taxon>Rhabditidae</taxon>
        <taxon>Mesorhabditinae</taxon>
        <taxon>Mesorhabditis</taxon>
    </lineage>
</organism>
<keyword evidence="2" id="KW-0067">ATP-binding</keyword>
<dbReference type="GO" id="GO:0003690">
    <property type="term" value="F:double-stranded DNA binding"/>
    <property type="evidence" value="ECO:0007669"/>
    <property type="project" value="TreeGrafter"/>
</dbReference>
<accession>A0AAF3FCP9</accession>
<dbReference type="PROSITE" id="PS50162">
    <property type="entry name" value="RECA_2"/>
    <property type="match status" value="1"/>
</dbReference>
<dbReference type="PANTHER" id="PTHR22942:SF39">
    <property type="entry name" value="DNA REPAIR PROTEIN RAD51 HOMOLOG 1"/>
    <property type="match status" value="1"/>
</dbReference>
<dbReference type="GO" id="GO:0005524">
    <property type="term" value="F:ATP binding"/>
    <property type="evidence" value="ECO:0007669"/>
    <property type="project" value="UniProtKB-KW"/>
</dbReference>
<dbReference type="Pfam" id="PF08423">
    <property type="entry name" value="Rad51"/>
    <property type="match status" value="1"/>
</dbReference>
<keyword evidence="1" id="KW-0547">Nucleotide-binding</keyword>
<dbReference type="GO" id="GO:0007131">
    <property type="term" value="P:reciprocal meiotic recombination"/>
    <property type="evidence" value="ECO:0007669"/>
    <property type="project" value="TreeGrafter"/>
</dbReference>
<dbReference type="PANTHER" id="PTHR22942">
    <property type="entry name" value="RECA/RAD51/RADA DNA STRAND-PAIRING FAMILY MEMBER"/>
    <property type="match status" value="1"/>
</dbReference>
<dbReference type="GO" id="GO:0140664">
    <property type="term" value="F:ATP-dependent DNA damage sensor activity"/>
    <property type="evidence" value="ECO:0007669"/>
    <property type="project" value="InterPro"/>
</dbReference>
<dbReference type="GO" id="GO:0042148">
    <property type="term" value="P:DNA strand invasion"/>
    <property type="evidence" value="ECO:0007669"/>
    <property type="project" value="TreeGrafter"/>
</dbReference>
<feature type="domain" description="RecA family profile 1" evidence="4">
    <location>
        <begin position="90"/>
        <end position="261"/>
    </location>
</feature>
<dbReference type="Gene3D" id="3.40.50.300">
    <property type="entry name" value="P-loop containing nucleotide triphosphate hydrolases"/>
    <property type="match status" value="1"/>
</dbReference>
<keyword evidence="3" id="KW-0238">DNA-binding</keyword>
<keyword evidence="5" id="KW-1185">Reference proteome</keyword>
<dbReference type="InterPro" id="IPR013632">
    <property type="entry name" value="Rad51_C"/>
</dbReference>
<dbReference type="GO" id="GO:0003697">
    <property type="term" value="F:single-stranded DNA binding"/>
    <property type="evidence" value="ECO:0007669"/>
    <property type="project" value="TreeGrafter"/>
</dbReference>
<dbReference type="GO" id="GO:0000730">
    <property type="term" value="P:DNA recombinase assembly"/>
    <property type="evidence" value="ECO:0007669"/>
    <property type="project" value="TreeGrafter"/>
</dbReference>
<dbReference type="GO" id="GO:0000794">
    <property type="term" value="C:condensed nuclear chromosome"/>
    <property type="evidence" value="ECO:0007669"/>
    <property type="project" value="TreeGrafter"/>
</dbReference>
<dbReference type="InterPro" id="IPR020588">
    <property type="entry name" value="RecA_ATP-bd"/>
</dbReference>
<protein>
    <recommendedName>
        <fullName evidence="4">RecA family profile 1 domain-containing protein</fullName>
    </recommendedName>
</protein>
<sequence>MAAQAVRERKQEQTTSLQGILQEEELEVAYIPVEKLETCGFVARDITLLKAAGYHTGISDQKAERLQAEAHKFVPMGFTTASDVHVKRSNLVQIRTGSANLDRILGGGVETGSITEFFGEYRTGKTQLCHMLAVTCQMPVEMGGAEGKCMYIDTENTFRPERLVAIAQKLGLDGASVLENVAVARCYNSEHLMSLLEQAGAMMAESRYALIVVDCAIAPFRNDYTGRGELASRQQAIAKLMRCLARLADIFGVAVIITNQVTAQVDGGGGNVPV</sequence>
<dbReference type="Proteomes" id="UP000887575">
    <property type="component" value="Unassembled WGS sequence"/>
</dbReference>
<evidence type="ECO:0000256" key="3">
    <source>
        <dbReference type="ARBA" id="ARBA00023125"/>
    </source>
</evidence>
<dbReference type="Gene3D" id="1.10.150.20">
    <property type="entry name" value="5' to 3' exonuclease, C-terminal subdomain"/>
    <property type="match status" value="1"/>
</dbReference>
<proteinExistence type="predicted"/>
<evidence type="ECO:0000256" key="1">
    <source>
        <dbReference type="ARBA" id="ARBA00022741"/>
    </source>
</evidence>
<evidence type="ECO:0000313" key="5">
    <source>
        <dbReference type="Proteomes" id="UP000887575"/>
    </source>
</evidence>
<dbReference type="GO" id="GO:0000150">
    <property type="term" value="F:DNA strand exchange activity"/>
    <property type="evidence" value="ECO:0007669"/>
    <property type="project" value="TreeGrafter"/>
</dbReference>
<dbReference type="GO" id="GO:0070192">
    <property type="term" value="P:chromosome organization involved in meiotic cell cycle"/>
    <property type="evidence" value="ECO:0007669"/>
    <property type="project" value="TreeGrafter"/>
</dbReference>
<dbReference type="GO" id="GO:0006312">
    <property type="term" value="P:mitotic recombination"/>
    <property type="evidence" value="ECO:0007669"/>
    <property type="project" value="TreeGrafter"/>
</dbReference>
<dbReference type="AlphaFoldDB" id="A0AAF3FCP9"/>
<dbReference type="WBParaSite" id="MBELARI_LOCUS4757">
    <property type="protein sequence ID" value="MBELARI_LOCUS4757"/>
    <property type="gene ID" value="MBELARI_LOCUS4757"/>
</dbReference>
<evidence type="ECO:0000259" key="4">
    <source>
        <dbReference type="PROSITE" id="PS50162"/>
    </source>
</evidence>